<proteinExistence type="predicted"/>
<dbReference type="Proteomes" id="UP000332933">
    <property type="component" value="Unassembled WGS sequence"/>
</dbReference>
<gene>
    <name evidence="2" type="primary">Aste57867_22672</name>
    <name evidence="1" type="ORF">As57867_022602</name>
    <name evidence="2" type="ORF">ASTE57867_22672</name>
</gene>
<protein>
    <submittedName>
        <fullName evidence="2">Aste57867_22672 protein</fullName>
    </submittedName>
</protein>
<reference evidence="2 3" key="1">
    <citation type="submission" date="2019-03" db="EMBL/GenBank/DDBJ databases">
        <authorList>
            <person name="Gaulin E."/>
            <person name="Dumas B."/>
        </authorList>
    </citation>
    <scope>NUCLEOTIDE SEQUENCE [LARGE SCALE GENOMIC DNA]</scope>
    <source>
        <strain evidence="2">CBS 568.67</strain>
    </source>
</reference>
<evidence type="ECO:0000313" key="2">
    <source>
        <dbReference type="EMBL" id="VFT99326.1"/>
    </source>
</evidence>
<dbReference type="InterPro" id="IPR036397">
    <property type="entry name" value="RNaseH_sf"/>
</dbReference>
<keyword evidence="3" id="KW-1185">Reference proteome</keyword>
<organism evidence="2 3">
    <name type="scientific">Aphanomyces stellatus</name>
    <dbReference type="NCBI Taxonomy" id="120398"/>
    <lineage>
        <taxon>Eukaryota</taxon>
        <taxon>Sar</taxon>
        <taxon>Stramenopiles</taxon>
        <taxon>Oomycota</taxon>
        <taxon>Saprolegniomycetes</taxon>
        <taxon>Saprolegniales</taxon>
        <taxon>Verrucalvaceae</taxon>
        <taxon>Aphanomyces</taxon>
    </lineage>
</organism>
<dbReference type="Gene3D" id="3.30.420.10">
    <property type="entry name" value="Ribonuclease H-like superfamily/Ribonuclease H"/>
    <property type="match status" value="1"/>
</dbReference>
<name>A0A485LMC8_9STRA</name>
<evidence type="ECO:0000313" key="3">
    <source>
        <dbReference type="Proteomes" id="UP000332933"/>
    </source>
</evidence>
<evidence type="ECO:0000313" key="1">
    <source>
        <dbReference type="EMBL" id="KAF0685458.1"/>
    </source>
</evidence>
<dbReference type="OrthoDB" id="87875at2759"/>
<accession>A0A485LMC8</accession>
<dbReference type="AlphaFoldDB" id="A0A485LMC8"/>
<dbReference type="GO" id="GO:0003676">
    <property type="term" value="F:nucleic acid binding"/>
    <property type="evidence" value="ECO:0007669"/>
    <property type="project" value="InterPro"/>
</dbReference>
<dbReference type="EMBL" id="CAADRA010007161">
    <property type="protein sequence ID" value="VFT99326.1"/>
    <property type="molecule type" value="Genomic_DNA"/>
</dbReference>
<sequence length="142" mass="16164">MNILDLGFFAAIQSLQHRSSARTIDELVSNVHRSFDEYPMESLDMTFMSLQACLTETLRHFGDNSYKIPHMSKSKLARKGLLPRNCHCPPDVYAAARARLGAVSCFESEQREARTIAEVSRLLEAMDLEDLRIEPISMDEEE</sequence>
<dbReference type="EMBL" id="VJMH01007135">
    <property type="protein sequence ID" value="KAF0685458.1"/>
    <property type="molecule type" value="Genomic_DNA"/>
</dbReference>
<dbReference type="PANTHER" id="PTHR47169">
    <property type="entry name" value="OS01G0541250 PROTEIN"/>
    <property type="match status" value="1"/>
</dbReference>
<reference evidence="1" key="2">
    <citation type="submission" date="2019-06" db="EMBL/GenBank/DDBJ databases">
        <title>Genomics analysis of Aphanomyces spp. identifies a new class of oomycete effector associated with host adaptation.</title>
        <authorList>
            <person name="Gaulin E."/>
        </authorList>
    </citation>
    <scope>NUCLEOTIDE SEQUENCE</scope>
    <source>
        <strain evidence="1">CBS 578.67</strain>
    </source>
</reference>
<dbReference type="PANTHER" id="PTHR47169:SF2">
    <property type="entry name" value="OS01G0541250 PROTEIN"/>
    <property type="match status" value="1"/>
</dbReference>